<name>A0A2K8SHD2_9NOSO</name>
<evidence type="ECO:0000313" key="2">
    <source>
        <dbReference type="Proteomes" id="UP000232003"/>
    </source>
</evidence>
<dbReference type="EMBL" id="CP024785">
    <property type="protein sequence ID" value="AUB34848.1"/>
    <property type="molecule type" value="Genomic_DNA"/>
</dbReference>
<keyword evidence="2" id="KW-1185">Reference proteome</keyword>
<accession>A0A2K8SHD2</accession>
<evidence type="ECO:0000313" key="1">
    <source>
        <dbReference type="EMBL" id="AUB34848.1"/>
    </source>
</evidence>
<protein>
    <submittedName>
        <fullName evidence="1">Uncharacterized protein</fullName>
    </submittedName>
</protein>
<dbReference type="AlphaFoldDB" id="A0A2K8SHD2"/>
<dbReference type="KEGG" id="nfl:COO91_00686"/>
<sequence>MTMPILDFGLSCGTLRERLLSETLRVACFPVGVRSVERFGLSKNTKCKV</sequence>
<reference evidence="1 2" key="1">
    <citation type="submission" date="2017-11" db="EMBL/GenBank/DDBJ databases">
        <title>Complete genome of a free-living desiccation-tolerant cyanobacterium and its photosynthetic adaptation to extreme terrestrial habitat.</title>
        <authorList>
            <person name="Shang J."/>
        </authorList>
    </citation>
    <scope>NUCLEOTIDE SEQUENCE [LARGE SCALE GENOMIC DNA]</scope>
    <source>
        <strain evidence="1 2">CCNUN1</strain>
    </source>
</reference>
<dbReference type="Proteomes" id="UP000232003">
    <property type="component" value="Chromosome"/>
</dbReference>
<organism evidence="1 2">
    <name type="scientific">Nostoc flagelliforme CCNUN1</name>
    <dbReference type="NCBI Taxonomy" id="2038116"/>
    <lineage>
        <taxon>Bacteria</taxon>
        <taxon>Bacillati</taxon>
        <taxon>Cyanobacteriota</taxon>
        <taxon>Cyanophyceae</taxon>
        <taxon>Nostocales</taxon>
        <taxon>Nostocaceae</taxon>
        <taxon>Nostoc</taxon>
    </lineage>
</organism>
<proteinExistence type="predicted"/>
<gene>
    <name evidence="1" type="ORF">COO91_00686</name>
</gene>